<reference evidence="1" key="1">
    <citation type="journal article" date="2015" name="Nature">
        <title>Complex archaea that bridge the gap between prokaryotes and eukaryotes.</title>
        <authorList>
            <person name="Spang A."/>
            <person name="Saw J.H."/>
            <person name="Jorgensen S.L."/>
            <person name="Zaremba-Niedzwiedzka K."/>
            <person name="Martijn J."/>
            <person name="Lind A.E."/>
            <person name="van Eijk R."/>
            <person name="Schleper C."/>
            <person name="Guy L."/>
            <person name="Ettema T.J."/>
        </authorList>
    </citation>
    <scope>NUCLEOTIDE SEQUENCE</scope>
</reference>
<accession>A0A0F9LJS3</accession>
<protein>
    <submittedName>
        <fullName evidence="1">Uncharacterized protein</fullName>
    </submittedName>
</protein>
<sequence>MKLLENKAMRCSMNMLDIIAKYKKEDDIKKESNFYSSCDMLVFLSIEGFNRTLNLSSYMSLCDDILHELKSFKSINREVKKIYFFQSDICNSDMTREIVPAMSMLEYMYLFHKDKLALHNEFLGYHYTYFIIEYKEKTNEGRLVHLLEQSLLKVYESFKVKNMYLNSVLDKGATDYHGHYQGIFDSYGLEGKKAAKPEIIEVPNVIEKPKKSSSVNEFIAYVDKSLKSIHVGQLPFHPVKFLMQDTREYKYLREEFVILARYIKDIRKSYDGQIELGEEKERWDAKIDSELIEITQAIPKYEYETRKALAFTIHQYRGLSLDLRTKHQQGVDSFSKVIVSSINAKHDKEYSEPRVLLIGALFEFFNNDELILAKSIQYVKENTILGIFSSIYIIVDSKRCIKIH</sequence>
<gene>
    <name evidence="1" type="ORF">LCGC14_1572290</name>
</gene>
<organism evidence="1">
    <name type="scientific">marine sediment metagenome</name>
    <dbReference type="NCBI Taxonomy" id="412755"/>
    <lineage>
        <taxon>unclassified sequences</taxon>
        <taxon>metagenomes</taxon>
        <taxon>ecological metagenomes</taxon>
    </lineage>
</organism>
<evidence type="ECO:0000313" key="1">
    <source>
        <dbReference type="EMBL" id="KKM27680.1"/>
    </source>
</evidence>
<proteinExistence type="predicted"/>
<comment type="caution">
    <text evidence="1">The sequence shown here is derived from an EMBL/GenBank/DDBJ whole genome shotgun (WGS) entry which is preliminary data.</text>
</comment>
<dbReference type="AlphaFoldDB" id="A0A0F9LJS3"/>
<dbReference type="EMBL" id="LAZR01012276">
    <property type="protein sequence ID" value="KKM27680.1"/>
    <property type="molecule type" value="Genomic_DNA"/>
</dbReference>
<name>A0A0F9LJS3_9ZZZZ</name>